<feature type="region of interest" description="Disordered" evidence="1">
    <location>
        <begin position="256"/>
        <end position="362"/>
    </location>
</feature>
<protein>
    <submittedName>
        <fullName evidence="2">Uncharacterized protein</fullName>
    </submittedName>
</protein>
<proteinExistence type="predicted"/>
<dbReference type="AlphaFoldDB" id="A0A0L0N3Z6"/>
<feature type="compositionally biased region" description="Low complexity" evidence="1">
    <location>
        <begin position="204"/>
        <end position="220"/>
    </location>
</feature>
<name>A0A0L0N3Z6_TOLOC</name>
<feature type="non-terminal residue" evidence="2">
    <location>
        <position position="362"/>
    </location>
</feature>
<evidence type="ECO:0000256" key="1">
    <source>
        <dbReference type="SAM" id="MobiDB-lite"/>
    </source>
</evidence>
<evidence type="ECO:0000313" key="3">
    <source>
        <dbReference type="Proteomes" id="UP000036947"/>
    </source>
</evidence>
<gene>
    <name evidence="2" type="ORF">TOPH_06828</name>
</gene>
<dbReference type="EMBL" id="LFRF01000025">
    <property type="protein sequence ID" value="KND88515.1"/>
    <property type="molecule type" value="Genomic_DNA"/>
</dbReference>
<keyword evidence="3" id="KW-1185">Reference proteome</keyword>
<organism evidence="2 3">
    <name type="scientific">Tolypocladium ophioglossoides (strain CBS 100239)</name>
    <name type="common">Snaketongue truffleclub</name>
    <name type="synonym">Elaphocordyceps ophioglossoides</name>
    <dbReference type="NCBI Taxonomy" id="1163406"/>
    <lineage>
        <taxon>Eukaryota</taxon>
        <taxon>Fungi</taxon>
        <taxon>Dikarya</taxon>
        <taxon>Ascomycota</taxon>
        <taxon>Pezizomycotina</taxon>
        <taxon>Sordariomycetes</taxon>
        <taxon>Hypocreomycetidae</taxon>
        <taxon>Hypocreales</taxon>
        <taxon>Ophiocordycipitaceae</taxon>
        <taxon>Tolypocladium</taxon>
    </lineage>
</organism>
<feature type="non-terminal residue" evidence="2">
    <location>
        <position position="1"/>
    </location>
</feature>
<accession>A0A0L0N3Z6</accession>
<evidence type="ECO:0000313" key="2">
    <source>
        <dbReference type="EMBL" id="KND88515.1"/>
    </source>
</evidence>
<sequence>RFRFRFRFPCFPCLCRLCPSVSTSCFSFPGLVFISLAFLGRPLGIASCLVPRVTHGCRLNPCLGHLQPVESRFHQYLLLLLPLLPQRQDASVDRPGVCAGRRGTGGAGVPRVEPQGPGRPGRRPRLAVGILQLGRRQGPGRPASARGARVRPVKGTDARRRRRPPGTRRGPDGAARRRRARHAKLHVRRRQGRRGAQGGGRGGDALQRQLRRGAVPGRAGAHPRRGRALQPQQRGAARPQRHAAVGRALLRRRRDALLRPRHAGAGPRPRAVRQERHRRCAGDGARGPARRQGRGLAAADGPAGRHQRHQGGLPRDHGRRQPARHVQGPARHLRGAVRRSILVLARRGPRLERGRRKTEDGR</sequence>
<reference evidence="2 3" key="1">
    <citation type="journal article" date="2015" name="BMC Genomics">
        <title>The genome of the truffle-parasite Tolypocladium ophioglossoides and the evolution of antifungal peptaibiotics.</title>
        <authorList>
            <person name="Quandt C.A."/>
            <person name="Bushley K.E."/>
            <person name="Spatafora J.W."/>
        </authorList>
    </citation>
    <scope>NUCLEOTIDE SEQUENCE [LARGE SCALE GENOMIC DNA]</scope>
    <source>
        <strain evidence="2 3">CBS 100239</strain>
    </source>
</reference>
<feature type="region of interest" description="Disordered" evidence="1">
    <location>
        <begin position="97"/>
        <end position="243"/>
    </location>
</feature>
<dbReference type="Proteomes" id="UP000036947">
    <property type="component" value="Unassembled WGS sequence"/>
</dbReference>
<feature type="compositionally biased region" description="Basic residues" evidence="1">
    <location>
        <begin position="176"/>
        <end position="193"/>
    </location>
</feature>
<feature type="compositionally biased region" description="Low complexity" evidence="1">
    <location>
        <begin position="228"/>
        <end position="243"/>
    </location>
</feature>
<comment type="caution">
    <text evidence="2">The sequence shown here is derived from an EMBL/GenBank/DDBJ whole genome shotgun (WGS) entry which is preliminary data.</text>
</comment>
<feature type="compositionally biased region" description="Basic and acidic residues" evidence="1">
    <location>
        <begin position="349"/>
        <end position="362"/>
    </location>
</feature>